<dbReference type="PANTHER" id="PTHR20932">
    <property type="entry name" value="LYSM AND PUTATIVE PEPTIDOGLYCAN-BINDING DOMAIN-CONTAINING PROTEIN"/>
    <property type="match status" value="1"/>
</dbReference>
<dbReference type="Gene3D" id="3.10.350.10">
    <property type="entry name" value="LysM domain"/>
    <property type="match status" value="1"/>
</dbReference>
<dbReference type="InterPro" id="IPR045030">
    <property type="entry name" value="LYSM1-4"/>
</dbReference>
<evidence type="ECO:0000313" key="3">
    <source>
        <dbReference type="EMBL" id="OWP03363.1"/>
    </source>
</evidence>
<evidence type="ECO:0000259" key="2">
    <source>
        <dbReference type="PROSITE" id="PS51782"/>
    </source>
</evidence>
<dbReference type="Proteomes" id="UP000242519">
    <property type="component" value="Unassembled WGS sequence"/>
</dbReference>
<reference evidence="3 4" key="1">
    <citation type="submission" date="2017-04" db="EMBL/GenBank/DDBJ databases">
        <title>Draft genome sequence of Marssonina coronaria NL1: causal agent of apple blotch.</title>
        <authorList>
            <person name="Cheng Q."/>
        </authorList>
    </citation>
    <scope>NUCLEOTIDE SEQUENCE [LARGE SCALE GENOMIC DNA]</scope>
    <source>
        <strain evidence="3 4">NL1</strain>
    </source>
</reference>
<organism evidence="3 4">
    <name type="scientific">Diplocarpon coronariae</name>
    <dbReference type="NCBI Taxonomy" id="2795749"/>
    <lineage>
        <taxon>Eukaryota</taxon>
        <taxon>Fungi</taxon>
        <taxon>Dikarya</taxon>
        <taxon>Ascomycota</taxon>
        <taxon>Pezizomycotina</taxon>
        <taxon>Leotiomycetes</taxon>
        <taxon>Helotiales</taxon>
        <taxon>Drepanopezizaceae</taxon>
        <taxon>Diplocarpon</taxon>
    </lineage>
</organism>
<comment type="caution">
    <text evidence="3">The sequence shown here is derived from an EMBL/GenBank/DDBJ whole genome shotgun (WGS) entry which is preliminary data.</text>
</comment>
<dbReference type="Pfam" id="PF01476">
    <property type="entry name" value="LysM"/>
    <property type="match status" value="1"/>
</dbReference>
<gene>
    <name evidence="3" type="ORF">B2J93_7381</name>
</gene>
<dbReference type="EMBL" id="MZNU01000176">
    <property type="protein sequence ID" value="OWP03363.1"/>
    <property type="molecule type" value="Genomic_DNA"/>
</dbReference>
<dbReference type="AlphaFoldDB" id="A0A218Z751"/>
<feature type="region of interest" description="Disordered" evidence="1">
    <location>
        <begin position="167"/>
        <end position="194"/>
    </location>
</feature>
<dbReference type="CDD" id="cd00118">
    <property type="entry name" value="LysM"/>
    <property type="match status" value="1"/>
</dbReference>
<dbReference type="InterPro" id="IPR018392">
    <property type="entry name" value="LysM"/>
</dbReference>
<dbReference type="PANTHER" id="PTHR20932:SF31">
    <property type="entry name" value="RING-TYPE DOMAIN-CONTAINING PROTEIN"/>
    <property type="match status" value="1"/>
</dbReference>
<sequence>MSPEWLKASRPIFKIWFRRPNLATPDPQIAADFMEERGTKNSSQPQSVVMGEIYASGFVLRQRLEVMQFMASLSVRGAYRAESFPALKYLPLFLAPWKREIEHARSEADANMALIDDVKRSMVTANEKGQAAAPSVVPTLPAIQEEEANPPRGPYCQVTTIPSPLPQGLRDPPSYKVASASKPLPQHSVEPPPYSDVLPTYSSLTEQRLATPEKAFSSAVPADVLHFLDHENDSFTSLSFRYGVPISALRKANNVTSDHLLLARRTIVIPAEFYKGGVSLSPRPLEGEEEERRKGLVRRWMVACKVPDVTLNCRYDIAILYLNQADYDLNVAIEAYKKDERWGKEHPIEASVKGKGRRPDIGRRRFTGQR</sequence>
<accession>A0A218Z751</accession>
<dbReference type="InParanoid" id="A0A218Z751"/>
<name>A0A218Z751_9HELO</name>
<protein>
    <recommendedName>
        <fullName evidence="2">LysM domain-containing protein</fullName>
    </recommendedName>
</protein>
<dbReference type="OrthoDB" id="2107166at2759"/>
<dbReference type="InterPro" id="IPR036779">
    <property type="entry name" value="LysM_dom_sf"/>
</dbReference>
<keyword evidence="4" id="KW-1185">Reference proteome</keyword>
<evidence type="ECO:0000256" key="1">
    <source>
        <dbReference type="SAM" id="MobiDB-lite"/>
    </source>
</evidence>
<dbReference type="PROSITE" id="PS51782">
    <property type="entry name" value="LYSM"/>
    <property type="match status" value="1"/>
</dbReference>
<feature type="region of interest" description="Disordered" evidence="1">
    <location>
        <begin position="347"/>
        <end position="370"/>
    </location>
</feature>
<evidence type="ECO:0000313" key="4">
    <source>
        <dbReference type="Proteomes" id="UP000242519"/>
    </source>
</evidence>
<proteinExistence type="predicted"/>
<feature type="domain" description="LysM" evidence="2">
    <location>
        <begin position="225"/>
        <end position="269"/>
    </location>
</feature>